<proteinExistence type="predicted"/>
<evidence type="ECO:0000313" key="3">
    <source>
        <dbReference type="EMBL" id="KAF2873223.1"/>
    </source>
</evidence>
<accession>A0A7C8MED3</accession>
<name>A0A7C8MED3_9PLEO</name>
<protein>
    <submittedName>
        <fullName evidence="3">Uncharacterized protein</fullName>
    </submittedName>
</protein>
<dbReference type="AlphaFoldDB" id="A0A7C8MED3"/>
<evidence type="ECO:0000313" key="4">
    <source>
        <dbReference type="Proteomes" id="UP000481861"/>
    </source>
</evidence>
<gene>
    <name evidence="3" type="ORF">BDV95DRAFT_593581</name>
</gene>
<reference evidence="3 4" key="1">
    <citation type="submission" date="2020-01" db="EMBL/GenBank/DDBJ databases">
        <authorList>
            <consortium name="DOE Joint Genome Institute"/>
            <person name="Haridas S."/>
            <person name="Albert R."/>
            <person name="Binder M."/>
            <person name="Bloem J."/>
            <person name="Labutti K."/>
            <person name="Salamov A."/>
            <person name="Andreopoulos B."/>
            <person name="Baker S.E."/>
            <person name="Barry K."/>
            <person name="Bills G."/>
            <person name="Bluhm B.H."/>
            <person name="Cannon C."/>
            <person name="Castanera R."/>
            <person name="Culley D.E."/>
            <person name="Daum C."/>
            <person name="Ezra D."/>
            <person name="Gonzalez J.B."/>
            <person name="Henrissat B."/>
            <person name="Kuo A."/>
            <person name="Liang C."/>
            <person name="Lipzen A."/>
            <person name="Lutzoni F."/>
            <person name="Magnuson J."/>
            <person name="Mondo S."/>
            <person name="Nolan M."/>
            <person name="Ohm R."/>
            <person name="Pangilinan J."/>
            <person name="Park H.-J.H."/>
            <person name="Ramirez L."/>
            <person name="Alfaro M."/>
            <person name="Sun H."/>
            <person name="Tritt A."/>
            <person name="Yoshinaga Y."/>
            <person name="Zwiers L.-H.L."/>
            <person name="Turgeon B.G."/>
            <person name="Goodwin S.B."/>
            <person name="Spatafora J.W."/>
            <person name="Crous P.W."/>
            <person name="Grigoriev I.V."/>
        </authorList>
    </citation>
    <scope>NUCLEOTIDE SEQUENCE [LARGE SCALE GENOMIC DNA]</scope>
    <source>
        <strain evidence="3 4">CBS 611.86</strain>
    </source>
</reference>
<dbReference type="EMBL" id="JAADJZ010000008">
    <property type="protein sequence ID" value="KAF2873223.1"/>
    <property type="molecule type" value="Genomic_DNA"/>
</dbReference>
<sequence>MQRNNLLVGLRRLSGYPGLGLCGGPFSFAIINVSMSLVSTENGTRVTSLRTGVSTLGLSHPHITPSPTPHSHRFAMPPASYSDDPDMCKNSAPSSEREPVAADTKRLGEEPVDEHEEAFYSAVNVENSAKEKQFLAIELNGEEFKQLSEDEQTICPLLHRNEKLQMASIYMVRNLRQRNLQHLAQSKERREEFENFEANYKALVNQLHDNAKAQEALEQEKVRAKEALTEENVRAEKALTEEKIRAEKALEEEVVKAEKALDLERAKALKEAHAIKLQERANLLSEIVQAGTMRDILSKKDDKLAADRLALEAQSAELKQREQTLKDFEKRIMDGSLDIVKERKAAEDAAYERGRKHVLGRDNSKAALLQLQYEKEKGKIARDMELAENLRSKMEAYALIPQDWHLKVAQDKEIAARKAKLDAEEAAKKASPTADTTTPAPSASEKAEEQVKLDIAYRYAHSEGYYKAARLFTAAMLVDSGKLSNEQKAKWTDSSLEPLAPLKELSRDVAMPFWMGIQSGAAKMKAEFEQKVLKKK</sequence>
<feature type="region of interest" description="Disordered" evidence="2">
    <location>
        <begin position="424"/>
        <end position="447"/>
    </location>
</feature>
<feature type="compositionally biased region" description="Basic and acidic residues" evidence="2">
    <location>
        <begin position="95"/>
        <end position="109"/>
    </location>
</feature>
<keyword evidence="1" id="KW-0175">Coiled coil</keyword>
<keyword evidence="4" id="KW-1185">Reference proteome</keyword>
<evidence type="ECO:0000256" key="1">
    <source>
        <dbReference type="SAM" id="Coils"/>
    </source>
</evidence>
<dbReference type="Proteomes" id="UP000481861">
    <property type="component" value="Unassembled WGS sequence"/>
</dbReference>
<feature type="region of interest" description="Disordered" evidence="2">
    <location>
        <begin position="57"/>
        <end position="113"/>
    </location>
</feature>
<organism evidence="3 4">
    <name type="scientific">Massariosphaeria phaeospora</name>
    <dbReference type="NCBI Taxonomy" id="100035"/>
    <lineage>
        <taxon>Eukaryota</taxon>
        <taxon>Fungi</taxon>
        <taxon>Dikarya</taxon>
        <taxon>Ascomycota</taxon>
        <taxon>Pezizomycotina</taxon>
        <taxon>Dothideomycetes</taxon>
        <taxon>Pleosporomycetidae</taxon>
        <taxon>Pleosporales</taxon>
        <taxon>Pleosporales incertae sedis</taxon>
        <taxon>Massariosphaeria</taxon>
    </lineage>
</organism>
<evidence type="ECO:0000256" key="2">
    <source>
        <dbReference type="SAM" id="MobiDB-lite"/>
    </source>
</evidence>
<feature type="coiled-coil region" evidence="1">
    <location>
        <begin position="210"/>
        <end position="267"/>
    </location>
</feature>
<feature type="compositionally biased region" description="Low complexity" evidence="2">
    <location>
        <begin position="429"/>
        <end position="444"/>
    </location>
</feature>
<comment type="caution">
    <text evidence="3">The sequence shown here is derived from an EMBL/GenBank/DDBJ whole genome shotgun (WGS) entry which is preliminary data.</text>
</comment>